<dbReference type="eggNOG" id="COG2377">
    <property type="taxonomic scope" value="Bacteria"/>
</dbReference>
<dbReference type="GO" id="GO:0005524">
    <property type="term" value="F:ATP binding"/>
    <property type="evidence" value="ECO:0007669"/>
    <property type="project" value="InterPro"/>
</dbReference>
<keyword evidence="4" id="KW-1185">Reference proteome</keyword>
<dbReference type="NCBIfam" id="NF007141">
    <property type="entry name" value="PRK09585.1-5"/>
    <property type="match status" value="1"/>
</dbReference>
<feature type="region of interest" description="Disordered" evidence="2">
    <location>
        <begin position="346"/>
        <end position="369"/>
    </location>
</feature>
<dbReference type="InterPro" id="IPR043129">
    <property type="entry name" value="ATPase_NBD"/>
</dbReference>
<dbReference type="Proteomes" id="UP000004507">
    <property type="component" value="Unassembled WGS sequence"/>
</dbReference>
<sequence length="369" mass="37814">MLEGIAVTALGTMSGTSLDGVDAAVVETDGVRIFGFGPVAYRAYSGAEQDVLRAALGLWPDQDVTAAARIVEDAHIAVMAGFRDVAVAGFHGQTLAHDPRGRGTHQCGDGDRLAAALNYPVVWDFRSADVAAGGQGAPLAPFYHFALAKWIGARAPVAFLNLGGVGNLTWVDPACADPADPGALLAFDTGPANAPINDAMRARLGRGYDDNGQVAAAGVPDVASLAAFCADPYFALPPPKSLDRDHFRALGPATAHLGDADAIATLTQAVVWSVASAMAQCPRPPARLLVTGGGRRNATLMAGLAAICGLPVDPVEAVGLDGDMLEAQAFGYLAVRVLRGLPISAPGTTGVPRPARGGRVSVPRGRTQT</sequence>
<dbReference type="InterPro" id="IPR005338">
    <property type="entry name" value="Anhydro_N_Ac-Mur_kinase"/>
</dbReference>
<evidence type="ECO:0000256" key="1">
    <source>
        <dbReference type="ARBA" id="ARBA00023277"/>
    </source>
</evidence>
<dbReference type="PANTHER" id="PTHR30605:SF0">
    <property type="entry name" value="ANHYDRO-N-ACETYLMURAMIC ACID KINASE"/>
    <property type="match status" value="1"/>
</dbReference>
<organism evidence="3 4">
    <name type="scientific">Yoonia vestfoldensis SKA53</name>
    <dbReference type="NCBI Taxonomy" id="314232"/>
    <lineage>
        <taxon>Bacteria</taxon>
        <taxon>Pseudomonadati</taxon>
        <taxon>Pseudomonadota</taxon>
        <taxon>Alphaproteobacteria</taxon>
        <taxon>Rhodobacterales</taxon>
        <taxon>Paracoccaceae</taxon>
        <taxon>Yoonia</taxon>
    </lineage>
</organism>
<dbReference type="SUPFAM" id="SSF53067">
    <property type="entry name" value="Actin-like ATPase domain"/>
    <property type="match status" value="1"/>
</dbReference>
<dbReference type="RefSeq" id="WP_007204584.1">
    <property type="nucleotide sequence ID" value="NZ_CH672414.1"/>
</dbReference>
<dbReference type="HOGENOM" id="CLU_038782_3_0_5"/>
<dbReference type="GO" id="GO:0009254">
    <property type="term" value="P:peptidoglycan turnover"/>
    <property type="evidence" value="ECO:0007669"/>
    <property type="project" value="InterPro"/>
</dbReference>
<gene>
    <name evidence="3" type="ORF">SKA53_03121</name>
</gene>
<evidence type="ECO:0000256" key="2">
    <source>
        <dbReference type="SAM" id="MobiDB-lite"/>
    </source>
</evidence>
<dbReference type="STRING" id="314232.SKA53_03121"/>
<dbReference type="AlphaFoldDB" id="A3V4E7"/>
<dbReference type="GO" id="GO:0006040">
    <property type="term" value="P:amino sugar metabolic process"/>
    <property type="evidence" value="ECO:0007669"/>
    <property type="project" value="InterPro"/>
</dbReference>
<keyword evidence="1" id="KW-0119">Carbohydrate metabolism</keyword>
<evidence type="ECO:0000313" key="3">
    <source>
        <dbReference type="EMBL" id="EAQ07354.1"/>
    </source>
</evidence>
<accession>A3V4E7</accession>
<dbReference type="GO" id="GO:0016773">
    <property type="term" value="F:phosphotransferase activity, alcohol group as acceptor"/>
    <property type="evidence" value="ECO:0007669"/>
    <property type="project" value="InterPro"/>
</dbReference>
<dbReference type="EMBL" id="AAMS01000003">
    <property type="protein sequence ID" value="EAQ07354.1"/>
    <property type="molecule type" value="Genomic_DNA"/>
</dbReference>
<dbReference type="PANTHER" id="PTHR30605">
    <property type="entry name" value="ANHYDRO-N-ACETYLMURAMIC ACID KINASE"/>
    <property type="match status" value="1"/>
</dbReference>
<proteinExistence type="predicted"/>
<protein>
    <recommendedName>
        <fullName evidence="5">Anhydro-N-acetylmuramic acid kinase</fullName>
    </recommendedName>
</protein>
<evidence type="ECO:0008006" key="5">
    <source>
        <dbReference type="Google" id="ProtNLM"/>
    </source>
</evidence>
<reference evidence="3 4" key="1">
    <citation type="submission" date="2006-01" db="EMBL/GenBank/DDBJ databases">
        <authorList>
            <person name="Hagstrom A."/>
            <person name="Ferriera S."/>
            <person name="Johnson J."/>
            <person name="Kravitz S."/>
            <person name="Halpern A."/>
            <person name="Remington K."/>
            <person name="Beeson K."/>
            <person name="Tran B."/>
            <person name="Rogers Y.-H."/>
            <person name="Friedman R."/>
            <person name="Venter J.C."/>
        </authorList>
    </citation>
    <scope>NUCLEOTIDE SEQUENCE [LARGE SCALE GENOMIC DNA]</scope>
    <source>
        <strain evidence="3 4">SKA53</strain>
    </source>
</reference>
<name>A3V4E7_9RHOB</name>
<dbReference type="Pfam" id="PF03702">
    <property type="entry name" value="AnmK"/>
    <property type="match status" value="1"/>
</dbReference>
<comment type="caution">
    <text evidence="3">The sequence shown here is derived from an EMBL/GenBank/DDBJ whole genome shotgun (WGS) entry which is preliminary data.</text>
</comment>
<dbReference type="Gene3D" id="3.30.420.40">
    <property type="match status" value="2"/>
</dbReference>
<dbReference type="OrthoDB" id="9763949at2"/>
<evidence type="ECO:0000313" key="4">
    <source>
        <dbReference type="Proteomes" id="UP000004507"/>
    </source>
</evidence>